<gene>
    <name evidence="1" type="ORF">NCTC13071_00027</name>
    <name evidence="2" type="ORF">NCTC13071_00138</name>
</gene>
<dbReference type="GeneID" id="85013497"/>
<reference evidence="1 3" key="1">
    <citation type="submission" date="2018-12" db="EMBL/GenBank/DDBJ databases">
        <authorList>
            <consortium name="Pathogen Informatics"/>
        </authorList>
    </citation>
    <scope>NUCLEOTIDE SEQUENCE [LARGE SCALE GENOMIC DNA]</scope>
    <source>
        <strain evidence="1 3">NCTC13071</strain>
    </source>
</reference>
<name>A0A3S4T919_9BACT</name>
<evidence type="ECO:0000313" key="2">
    <source>
        <dbReference type="EMBL" id="VEH14171.1"/>
    </source>
</evidence>
<dbReference type="EMBL" id="LR134384">
    <property type="protein sequence ID" value="VEH14062.1"/>
    <property type="molecule type" value="Genomic_DNA"/>
</dbReference>
<organism evidence="1 3">
    <name type="scientific">Segatella oris</name>
    <dbReference type="NCBI Taxonomy" id="28135"/>
    <lineage>
        <taxon>Bacteria</taxon>
        <taxon>Pseudomonadati</taxon>
        <taxon>Bacteroidota</taxon>
        <taxon>Bacteroidia</taxon>
        <taxon>Bacteroidales</taxon>
        <taxon>Prevotellaceae</taxon>
        <taxon>Segatella</taxon>
    </lineage>
</organism>
<dbReference type="EMBL" id="LR134384">
    <property type="protein sequence ID" value="VEH14171.1"/>
    <property type="molecule type" value="Genomic_DNA"/>
</dbReference>
<dbReference type="AlphaFoldDB" id="A0A3S4T919"/>
<sequence>MANKRDNLLYRLRKKGVQANTRERVIFFGVGGEPFKLIQIRRLCREFHFNVQLVIQ</sequence>
<dbReference type="KEGG" id="poc:NCTC13071_00138"/>
<evidence type="ECO:0000313" key="3">
    <source>
        <dbReference type="Proteomes" id="UP000274578"/>
    </source>
</evidence>
<evidence type="ECO:0000313" key="1">
    <source>
        <dbReference type="EMBL" id="VEH14062.1"/>
    </source>
</evidence>
<dbReference type="RefSeq" id="WP_169333949.1">
    <property type="nucleotide sequence ID" value="NZ_CAUURG010000002.1"/>
</dbReference>
<dbReference type="Proteomes" id="UP000274578">
    <property type="component" value="Chromosome 1"/>
</dbReference>
<dbReference type="KEGG" id="poc:NCTC13071_00027"/>
<proteinExistence type="predicted"/>
<accession>A0A3S4T919</accession>
<protein>
    <submittedName>
        <fullName evidence="1">Uncharacterized protein</fullName>
    </submittedName>
</protein>